<evidence type="ECO:0000313" key="2">
    <source>
        <dbReference type="Proteomes" id="UP000618319"/>
    </source>
</evidence>
<evidence type="ECO:0000313" key="1">
    <source>
        <dbReference type="EMBL" id="MBE8722469.1"/>
    </source>
</evidence>
<reference evidence="1 2" key="1">
    <citation type="submission" date="2018-02" db="EMBL/GenBank/DDBJ databases">
        <title>Sphingobacterium KA21.</title>
        <authorList>
            <person name="Vasarhelyi B.M."/>
            <person name="Deshmukh S."/>
            <person name="Balint B."/>
            <person name="Kukolya J."/>
        </authorList>
    </citation>
    <scope>NUCLEOTIDE SEQUENCE [LARGE SCALE GENOMIC DNA]</scope>
    <source>
        <strain evidence="1 2">Ka21</strain>
    </source>
</reference>
<protein>
    <submittedName>
        <fullName evidence="1">Uncharacterized protein</fullName>
    </submittedName>
</protein>
<proteinExistence type="predicted"/>
<accession>A0ABR9TC75</accession>
<dbReference type="RefSeq" id="WP_196938876.1">
    <property type="nucleotide sequence ID" value="NZ_MU158689.1"/>
</dbReference>
<organism evidence="1 2">
    <name type="scientific">Sphingobacterium pedocola</name>
    <dbReference type="NCBI Taxonomy" id="2082722"/>
    <lineage>
        <taxon>Bacteria</taxon>
        <taxon>Pseudomonadati</taxon>
        <taxon>Bacteroidota</taxon>
        <taxon>Sphingobacteriia</taxon>
        <taxon>Sphingobacteriales</taxon>
        <taxon>Sphingobacteriaceae</taxon>
        <taxon>Sphingobacterium</taxon>
    </lineage>
</organism>
<dbReference type="Proteomes" id="UP000618319">
    <property type="component" value="Unassembled WGS sequence"/>
</dbReference>
<gene>
    <name evidence="1" type="ORF">C4F40_17215</name>
</gene>
<keyword evidence="2" id="KW-1185">Reference proteome</keyword>
<comment type="caution">
    <text evidence="1">The sequence shown here is derived from an EMBL/GenBank/DDBJ whole genome shotgun (WGS) entry which is preliminary data.</text>
</comment>
<dbReference type="EMBL" id="PSKQ01000024">
    <property type="protein sequence ID" value="MBE8722469.1"/>
    <property type="molecule type" value="Genomic_DNA"/>
</dbReference>
<name>A0ABR9TC75_9SPHI</name>
<sequence length="84" mass="9649">MMLKEPVLKILGKQYAPSTMVELKFGRYDLMFKTDDQGRPILLFMGTKAADGNIKGERYSRRLKIDDSGHVIKDHWEHKGKATP</sequence>